<dbReference type="AlphaFoldDB" id="A0AAD9IE20"/>
<dbReference type="PANTHER" id="PTHR47260">
    <property type="entry name" value="UPF0644 PROTEIN PB2B4.06"/>
    <property type="match status" value="1"/>
</dbReference>
<keyword evidence="1" id="KW-0732">Signal</keyword>
<evidence type="ECO:0000256" key="1">
    <source>
        <dbReference type="SAM" id="SignalP"/>
    </source>
</evidence>
<evidence type="ECO:0000313" key="3">
    <source>
        <dbReference type="EMBL" id="KAK2075370.1"/>
    </source>
</evidence>
<dbReference type="Proteomes" id="UP001217918">
    <property type="component" value="Unassembled WGS sequence"/>
</dbReference>
<feature type="chain" id="PRO_5042041320" description="Thioesterase domain-containing protein" evidence="1">
    <location>
        <begin position="23"/>
        <end position="244"/>
    </location>
</feature>
<feature type="domain" description="Thioesterase" evidence="2">
    <location>
        <begin position="125"/>
        <end position="176"/>
    </location>
</feature>
<dbReference type="InterPro" id="IPR006683">
    <property type="entry name" value="Thioestr_dom"/>
</dbReference>
<sequence>MHEVVPAAAFLLLGATVGITFRQLVHPPAPAPASDSDAEAATRARLHRHASQLALVQQLTADPAWTSWPAYAGVPAARRPHHLMSGPLGGPRAAGGYQRVFHHRGTGEVVVVVHLGRAVAGWPLVVHGGVLASVLDESCGRAAFREWGATGVTARLGLQFRRPAFADRFYVVRCRARREEELPEEERGKRHYKVYVDATLEDAKDGHLCVVAEGIFVGGRGKTRPGWNGLGDGQSAVDLSTDQF</sequence>
<dbReference type="InterPro" id="IPR029069">
    <property type="entry name" value="HotDog_dom_sf"/>
</dbReference>
<evidence type="ECO:0000259" key="2">
    <source>
        <dbReference type="Pfam" id="PF03061"/>
    </source>
</evidence>
<dbReference type="Gene3D" id="3.10.129.10">
    <property type="entry name" value="Hotdog Thioesterase"/>
    <property type="match status" value="1"/>
</dbReference>
<reference evidence="3" key="1">
    <citation type="journal article" date="2023" name="Mol. Plant Microbe Interact.">
        <title>Elucidating the Obligate Nature and Biological Capacity of an Invasive Fungal Corn Pathogen.</title>
        <authorList>
            <person name="MacCready J.S."/>
            <person name="Roggenkamp E.M."/>
            <person name="Gdanetz K."/>
            <person name="Chilvers M.I."/>
        </authorList>
    </citation>
    <scope>NUCLEOTIDE SEQUENCE</scope>
    <source>
        <strain evidence="3">PM02</strain>
    </source>
</reference>
<dbReference type="Pfam" id="PF03061">
    <property type="entry name" value="4HBT"/>
    <property type="match status" value="1"/>
</dbReference>
<evidence type="ECO:0000313" key="4">
    <source>
        <dbReference type="Proteomes" id="UP001217918"/>
    </source>
</evidence>
<dbReference type="PANTHER" id="PTHR47260:SF1">
    <property type="entry name" value="UPF0644 PROTEIN PB2B4.06"/>
    <property type="match status" value="1"/>
</dbReference>
<organism evidence="3 4">
    <name type="scientific">Phyllachora maydis</name>
    <dbReference type="NCBI Taxonomy" id="1825666"/>
    <lineage>
        <taxon>Eukaryota</taxon>
        <taxon>Fungi</taxon>
        <taxon>Dikarya</taxon>
        <taxon>Ascomycota</taxon>
        <taxon>Pezizomycotina</taxon>
        <taxon>Sordariomycetes</taxon>
        <taxon>Sordariomycetidae</taxon>
        <taxon>Phyllachorales</taxon>
        <taxon>Phyllachoraceae</taxon>
        <taxon>Phyllachora</taxon>
    </lineage>
</organism>
<protein>
    <recommendedName>
        <fullName evidence="2">Thioesterase domain-containing protein</fullName>
    </recommendedName>
</protein>
<dbReference type="InterPro" id="IPR052061">
    <property type="entry name" value="PTE-AB_protein"/>
</dbReference>
<comment type="caution">
    <text evidence="3">The sequence shown here is derived from an EMBL/GenBank/DDBJ whole genome shotgun (WGS) entry which is preliminary data.</text>
</comment>
<keyword evidence="4" id="KW-1185">Reference proteome</keyword>
<accession>A0AAD9IE20</accession>
<dbReference type="CDD" id="cd03443">
    <property type="entry name" value="PaaI_thioesterase"/>
    <property type="match status" value="1"/>
</dbReference>
<dbReference type="EMBL" id="JAQQPM010000009">
    <property type="protein sequence ID" value="KAK2075370.1"/>
    <property type="molecule type" value="Genomic_DNA"/>
</dbReference>
<proteinExistence type="predicted"/>
<name>A0AAD9IE20_9PEZI</name>
<gene>
    <name evidence="3" type="ORF">P8C59_009499</name>
</gene>
<feature type="signal peptide" evidence="1">
    <location>
        <begin position="1"/>
        <end position="22"/>
    </location>
</feature>
<dbReference type="SUPFAM" id="SSF54637">
    <property type="entry name" value="Thioesterase/thiol ester dehydrase-isomerase"/>
    <property type="match status" value="1"/>
</dbReference>